<dbReference type="SUPFAM" id="SSF88659">
    <property type="entry name" value="Sigma3 and sigma4 domains of RNA polymerase sigma factors"/>
    <property type="match status" value="1"/>
</dbReference>
<evidence type="ECO:0000259" key="1">
    <source>
        <dbReference type="Pfam" id="PF04545"/>
    </source>
</evidence>
<keyword evidence="3" id="KW-1185">Reference proteome</keyword>
<accession>A0ABZ2YBA2</accession>
<sequence length="127" mass="14984">MDEREAEYFEELLRSEGLYLKRHRREVQAFSWVLEQATYEKEDAEDSGCGEIEIPFRVLSPMQQEVIYCLFYDMRSLNETAKHLNISRSSVKVHRDRALKKLREELEERGMTGLQGAFGKARSFESE</sequence>
<proteinExistence type="predicted"/>
<evidence type="ECO:0000313" key="3">
    <source>
        <dbReference type="Proteomes" id="UP001461341"/>
    </source>
</evidence>
<dbReference type="Pfam" id="PF04545">
    <property type="entry name" value="Sigma70_r4"/>
    <property type="match status" value="1"/>
</dbReference>
<dbReference type="Gene3D" id="1.10.10.10">
    <property type="entry name" value="Winged helix-like DNA-binding domain superfamily/Winged helix DNA-binding domain"/>
    <property type="match status" value="1"/>
</dbReference>
<protein>
    <submittedName>
        <fullName evidence="2">Sigma factor-like helix-turn-helix DNA-binding protein</fullName>
    </submittedName>
</protein>
<dbReference type="RefSeq" id="WP_369017717.1">
    <property type="nucleotide sequence ID" value="NZ_CP121689.1"/>
</dbReference>
<dbReference type="EMBL" id="CP121689">
    <property type="protein sequence ID" value="WZL75568.1"/>
    <property type="molecule type" value="Genomic_DNA"/>
</dbReference>
<dbReference type="InterPro" id="IPR036388">
    <property type="entry name" value="WH-like_DNA-bd_sf"/>
</dbReference>
<feature type="domain" description="RNA polymerase sigma-70 region 4" evidence="1">
    <location>
        <begin position="58"/>
        <end position="104"/>
    </location>
</feature>
<gene>
    <name evidence="2" type="ORF">QBE54_08205</name>
</gene>
<organism evidence="2 3">
    <name type="scientific">Thermatribacter velox</name>
    <dbReference type="NCBI Taxonomy" id="3039681"/>
    <lineage>
        <taxon>Bacteria</taxon>
        <taxon>Pseudomonadati</taxon>
        <taxon>Atribacterota</taxon>
        <taxon>Atribacteria</taxon>
        <taxon>Atribacterales</taxon>
        <taxon>Thermatribacteraceae</taxon>
        <taxon>Thermatribacter</taxon>
    </lineage>
</organism>
<dbReference type="Proteomes" id="UP001461341">
    <property type="component" value="Chromosome"/>
</dbReference>
<reference evidence="2 3" key="1">
    <citation type="submission" date="2023-03" db="EMBL/GenBank/DDBJ databases">
        <title>Novel Species.</title>
        <authorList>
            <person name="Ma S."/>
        </authorList>
    </citation>
    <scope>NUCLEOTIDE SEQUENCE [LARGE SCALE GENOMIC DNA]</scope>
    <source>
        <strain evidence="2 3">B11</strain>
    </source>
</reference>
<dbReference type="InterPro" id="IPR013324">
    <property type="entry name" value="RNA_pol_sigma_r3/r4-like"/>
</dbReference>
<name>A0ABZ2YBA2_9BACT</name>
<dbReference type="InterPro" id="IPR007630">
    <property type="entry name" value="RNA_pol_sigma70_r4"/>
</dbReference>
<evidence type="ECO:0000313" key="2">
    <source>
        <dbReference type="EMBL" id="WZL75568.1"/>
    </source>
</evidence>